<feature type="region of interest" description="Disordered" evidence="2">
    <location>
        <begin position="1"/>
        <end position="85"/>
    </location>
</feature>
<feature type="region of interest" description="Disordered" evidence="2">
    <location>
        <begin position="403"/>
        <end position="430"/>
    </location>
</feature>
<dbReference type="PROSITE" id="PS00028">
    <property type="entry name" value="ZINC_FINGER_C2H2_1"/>
    <property type="match status" value="1"/>
</dbReference>
<proteinExistence type="predicted"/>
<dbReference type="EMBL" id="MCGO01000042">
    <property type="protein sequence ID" value="ORY38760.1"/>
    <property type="molecule type" value="Genomic_DNA"/>
</dbReference>
<dbReference type="InterPro" id="IPR013087">
    <property type="entry name" value="Znf_C2H2_type"/>
</dbReference>
<name>A0A1Y2BVH6_9FUNG</name>
<dbReference type="GO" id="GO:0016604">
    <property type="term" value="C:nuclear body"/>
    <property type="evidence" value="ECO:0007669"/>
    <property type="project" value="TreeGrafter"/>
</dbReference>
<dbReference type="PANTHER" id="PTHR13165:SF0">
    <property type="entry name" value="SERRATE RNA EFFECTOR MOLECULE HOMOLOG"/>
    <property type="match status" value="1"/>
</dbReference>
<dbReference type="InterPro" id="IPR039727">
    <property type="entry name" value="SE/Ars2"/>
</dbReference>
<feature type="compositionally biased region" description="Gly residues" evidence="2">
    <location>
        <begin position="660"/>
        <end position="673"/>
    </location>
</feature>
<evidence type="ECO:0000313" key="4">
    <source>
        <dbReference type="EMBL" id="ORY38760.1"/>
    </source>
</evidence>
<dbReference type="InterPro" id="IPR021933">
    <property type="entry name" value="SERRATE/Ars2_N"/>
</dbReference>
<feature type="compositionally biased region" description="Low complexity" evidence="2">
    <location>
        <begin position="41"/>
        <end position="52"/>
    </location>
</feature>
<keyword evidence="1" id="KW-0863">Zinc-finger</keyword>
<dbReference type="STRING" id="329046.A0A1Y2BVH6"/>
<feature type="region of interest" description="Disordered" evidence="2">
    <location>
        <begin position="635"/>
        <end position="713"/>
    </location>
</feature>
<evidence type="ECO:0000259" key="3">
    <source>
        <dbReference type="PROSITE" id="PS50157"/>
    </source>
</evidence>
<dbReference type="OrthoDB" id="342064at2759"/>
<feature type="compositionally biased region" description="Low complexity" evidence="2">
    <location>
        <begin position="403"/>
        <end position="417"/>
    </location>
</feature>
<dbReference type="GO" id="GO:0008270">
    <property type="term" value="F:zinc ion binding"/>
    <property type="evidence" value="ECO:0007669"/>
    <property type="project" value="UniProtKB-KW"/>
</dbReference>
<dbReference type="PROSITE" id="PS50157">
    <property type="entry name" value="ZINC_FINGER_C2H2_2"/>
    <property type="match status" value="1"/>
</dbReference>
<sequence length="713" mass="78549">MSFAKPETGPTSRTELDVDGNPLSLGLQSEGLGRRQSLDYSSSNSNTNSNSNLKRGRDDFDDFRGGSKHYRRSDGPQDYYSARSSSYSNSYSSSYSNQRNKQSDDPALLDYLVPFRQFADFARHKHRSSSSRSSYPIADLSDDAVREKYAQYKDEFQTRILWKFFNERKRDEWFIEKYHPTESTTLRAQINARKVSESLVQWSQELSAGKFDGLSFDAAAGASDDGFGGVDLKVPKAWEPHALFIKSVPVNILRKEIVDACNMVAGFKHVVLSDPRVDKNYVRLGWIVLEEGTDLDGALKELQGKRITESFSLSLAPQVSQPYRTRLIPVEFNTVERLTHDLELAQRVAKSLDLEAGIENGLSAVQCHCEALIQAWPPVPAAAATLTEEEELDAVRGVVMDTEQSDAQDATAQSASTIPGLPEKPKSAAIADVPDSPHVAATKKILKLRLDMTIEYLRRVHWYDYYSGVEADAPEDFVRRGWVYLRTTSGSATAPIGPGKPTEFTRLSDRIETRVHLRTLNLTPPDSLTHPSWGGDVLIKQGGQDPVKYVDTLLNSHVAEVDEEKFRCGECSKLFRGREFVTKHLKAKHPSVGEAAEVEILFFNAYVRDFNRVHYLAPAAGGAVLGQGGSGFGSGGGGDGGAGQPYGQGMQQGRYERRGGSMGGGGGYGGGGQRRPPPTGRDGRPMPVDPRARKTYDDLDGAPVGDVNELNYD</sequence>
<feature type="domain" description="C2H2-type" evidence="3">
    <location>
        <begin position="566"/>
        <end position="589"/>
    </location>
</feature>
<keyword evidence="1" id="KW-0479">Metal-binding</keyword>
<organism evidence="4 5">
    <name type="scientific">Rhizoclosmatium globosum</name>
    <dbReference type="NCBI Taxonomy" id="329046"/>
    <lineage>
        <taxon>Eukaryota</taxon>
        <taxon>Fungi</taxon>
        <taxon>Fungi incertae sedis</taxon>
        <taxon>Chytridiomycota</taxon>
        <taxon>Chytridiomycota incertae sedis</taxon>
        <taxon>Chytridiomycetes</taxon>
        <taxon>Chytridiales</taxon>
        <taxon>Chytriomycetaceae</taxon>
        <taxon>Rhizoclosmatium</taxon>
    </lineage>
</organism>
<dbReference type="Pfam" id="PF12066">
    <property type="entry name" value="SERRATE_Ars2_N"/>
    <property type="match status" value="1"/>
</dbReference>
<evidence type="ECO:0000256" key="2">
    <source>
        <dbReference type="SAM" id="MobiDB-lite"/>
    </source>
</evidence>
<dbReference type="AlphaFoldDB" id="A0A1Y2BVH6"/>
<comment type="caution">
    <text evidence="4">The sequence shown here is derived from an EMBL/GenBank/DDBJ whole genome shotgun (WGS) entry which is preliminary data.</text>
</comment>
<evidence type="ECO:0000256" key="1">
    <source>
        <dbReference type="PROSITE-ProRule" id="PRU00042"/>
    </source>
</evidence>
<feature type="compositionally biased region" description="Basic and acidic residues" evidence="2">
    <location>
        <begin position="55"/>
        <end position="65"/>
    </location>
</feature>
<reference evidence="4 5" key="1">
    <citation type="submission" date="2016-07" db="EMBL/GenBank/DDBJ databases">
        <title>Pervasive Adenine N6-methylation of Active Genes in Fungi.</title>
        <authorList>
            <consortium name="DOE Joint Genome Institute"/>
            <person name="Mondo S.J."/>
            <person name="Dannebaum R.O."/>
            <person name="Kuo R.C."/>
            <person name="Labutti K."/>
            <person name="Haridas S."/>
            <person name="Kuo A."/>
            <person name="Salamov A."/>
            <person name="Ahrendt S.R."/>
            <person name="Lipzen A."/>
            <person name="Sullivan W."/>
            <person name="Andreopoulos W.B."/>
            <person name="Clum A."/>
            <person name="Lindquist E."/>
            <person name="Daum C."/>
            <person name="Ramamoorthy G.K."/>
            <person name="Gryganskyi A."/>
            <person name="Culley D."/>
            <person name="Magnuson J.K."/>
            <person name="James T.Y."/>
            <person name="O'Malley M.A."/>
            <person name="Stajich J.E."/>
            <person name="Spatafora J.W."/>
            <person name="Visel A."/>
            <person name="Grigoriev I.V."/>
        </authorList>
    </citation>
    <scope>NUCLEOTIDE SEQUENCE [LARGE SCALE GENOMIC DNA]</scope>
    <source>
        <strain evidence="4 5">JEL800</strain>
    </source>
</reference>
<keyword evidence="1" id="KW-0862">Zinc</keyword>
<feature type="compositionally biased region" description="Gly residues" evidence="2">
    <location>
        <begin position="635"/>
        <end position="646"/>
    </location>
</feature>
<protein>
    <recommendedName>
        <fullName evidence="3">C2H2-type domain-containing protein</fullName>
    </recommendedName>
</protein>
<dbReference type="Proteomes" id="UP000193642">
    <property type="component" value="Unassembled WGS sequence"/>
</dbReference>
<gene>
    <name evidence="4" type="ORF">BCR33DRAFT_720443</name>
</gene>
<accession>A0A1Y2BVH6</accession>
<evidence type="ECO:0000313" key="5">
    <source>
        <dbReference type="Proteomes" id="UP000193642"/>
    </source>
</evidence>
<dbReference type="GO" id="GO:0031053">
    <property type="term" value="P:primary miRNA processing"/>
    <property type="evidence" value="ECO:0007669"/>
    <property type="project" value="TreeGrafter"/>
</dbReference>
<keyword evidence="5" id="KW-1185">Reference proteome</keyword>
<dbReference type="PANTHER" id="PTHR13165">
    <property type="entry name" value="ARSENITE-RESISTANCE PROTEIN 2"/>
    <property type="match status" value="1"/>
</dbReference>